<comment type="caution">
    <text evidence="1">The sequence shown here is derived from an EMBL/GenBank/DDBJ whole genome shotgun (WGS) entry which is preliminary data.</text>
</comment>
<organism evidence="1 2">
    <name type="scientific">Polarella glacialis</name>
    <name type="common">Dinoflagellate</name>
    <dbReference type="NCBI Taxonomy" id="89957"/>
    <lineage>
        <taxon>Eukaryota</taxon>
        <taxon>Sar</taxon>
        <taxon>Alveolata</taxon>
        <taxon>Dinophyceae</taxon>
        <taxon>Suessiales</taxon>
        <taxon>Suessiaceae</taxon>
        <taxon>Polarella</taxon>
    </lineage>
</organism>
<accession>A0A813JJF6</accession>
<evidence type="ECO:0000313" key="2">
    <source>
        <dbReference type="Proteomes" id="UP000626109"/>
    </source>
</evidence>
<protein>
    <submittedName>
        <fullName evidence="1">Uncharacterized protein</fullName>
    </submittedName>
</protein>
<dbReference type="AlphaFoldDB" id="A0A813JJF6"/>
<gene>
    <name evidence="1" type="ORF">PGLA2088_LOCUS19952</name>
</gene>
<proteinExistence type="predicted"/>
<sequence length="302" mass="34471">MEVFQEGKKRKEFANIFSALGICIDLSLSTEKMAQFGNKPKRCESVGAIVLECLKKGELSGQEARQLRGKLVYTESHVFSRFGSIAVQSIAERANSNCGTRPLDNRLVEDLGWLVGRMSQETPRQLDYKDSRPPVIIFVDGACEGERYETVTVGAVLFDKVDSCIEYFGLHVQGELFNDWQEKGPRQVIGQAEVYPVVLAKMHWRKRLEHRRVMYYINNDSAREALIKTTSSSEHTRNMLVVCCAQEHEMRSFPWYARVPTASNIADDPSRMEFKELETMGADRQYPEQVKSMRTLAQDRKG</sequence>
<dbReference type="EMBL" id="CAJNNW010025267">
    <property type="protein sequence ID" value="CAE8676575.1"/>
    <property type="molecule type" value="Genomic_DNA"/>
</dbReference>
<name>A0A813JJF6_POLGL</name>
<reference evidence="1" key="1">
    <citation type="submission" date="2021-02" db="EMBL/GenBank/DDBJ databases">
        <authorList>
            <person name="Dougan E. K."/>
            <person name="Rhodes N."/>
            <person name="Thang M."/>
            <person name="Chan C."/>
        </authorList>
    </citation>
    <scope>NUCLEOTIDE SEQUENCE</scope>
</reference>
<evidence type="ECO:0000313" key="1">
    <source>
        <dbReference type="EMBL" id="CAE8676575.1"/>
    </source>
</evidence>
<dbReference type="Proteomes" id="UP000626109">
    <property type="component" value="Unassembled WGS sequence"/>
</dbReference>